<proteinExistence type="predicted"/>
<reference evidence="2" key="1">
    <citation type="submission" date="2024-05" db="EMBL/GenBank/DDBJ databases">
        <title>Genome sequencing of novel strain.</title>
        <authorList>
            <person name="Ganbat D."/>
            <person name="Ganbat S."/>
            <person name="Lee S.-J."/>
        </authorList>
    </citation>
    <scope>NUCLEOTIDE SEQUENCE</scope>
    <source>
        <strain evidence="2">SMD15-11</strain>
    </source>
</reference>
<evidence type="ECO:0000259" key="1">
    <source>
        <dbReference type="Pfam" id="PF05171"/>
    </source>
</evidence>
<dbReference type="SUPFAM" id="SSF144064">
    <property type="entry name" value="Heme iron utilization protein-like"/>
    <property type="match status" value="1"/>
</dbReference>
<feature type="domain" description="Haemin-degrading HemS/ChuX" evidence="1">
    <location>
        <begin position="218"/>
        <end position="347"/>
    </location>
</feature>
<organism evidence="2">
    <name type="scientific">Thermohahella caldifontis</name>
    <dbReference type="NCBI Taxonomy" id="3142973"/>
    <lineage>
        <taxon>Bacteria</taxon>
        <taxon>Pseudomonadati</taxon>
        <taxon>Pseudomonadota</taxon>
        <taxon>Gammaproteobacteria</taxon>
        <taxon>Oceanospirillales</taxon>
        <taxon>Hahellaceae</taxon>
        <taxon>Thermohahella</taxon>
    </lineage>
</organism>
<dbReference type="Gene3D" id="3.40.1570.10">
    <property type="entry name" value="HemS/ChuS/ChuX like domains"/>
    <property type="match status" value="2"/>
</dbReference>
<dbReference type="RefSeq" id="WP_369600198.1">
    <property type="nucleotide sequence ID" value="NZ_CP154858.1"/>
</dbReference>
<dbReference type="EMBL" id="CP154858">
    <property type="protein sequence ID" value="XDT71160.1"/>
    <property type="molecule type" value="Genomic_DNA"/>
</dbReference>
<accession>A0AB39USZ8</accession>
<dbReference type="Pfam" id="PF05171">
    <property type="entry name" value="HemS"/>
    <property type="match status" value="2"/>
</dbReference>
<dbReference type="GO" id="GO:0006826">
    <property type="term" value="P:iron ion transport"/>
    <property type="evidence" value="ECO:0007669"/>
    <property type="project" value="InterPro"/>
</dbReference>
<dbReference type="AlphaFoldDB" id="A0AB39USZ8"/>
<gene>
    <name evidence="2" type="ORF">AAIA72_10115</name>
</gene>
<name>A0AB39USZ8_9GAMM</name>
<sequence>MNAPVQTETAMSALGLRLRELLEAQPRMRLRSAARELDTNELALTCVHPSWTVRLLEGDVRQWMELLPRLGQVKALTRNDEVVIETHGAFARITLSRDAQTGLCTGHQDMRYFLRHWAWAVHVRDPQASRQCESLQFFSRSGDALHKIFTTDETDMDAWRQVIGAMQTRPRASVPLATPPAAPSPKPPEWVDQDELRRAWSGLKDVHQFHAMLSRLGLDRITALKHIGRQWAWPVALTSLERLLQQCAQRAIPIMAFVGNPGVVQIYTGTVGRLLRAGPWYNVLDPDFNLHVNTPALSEAWIVRRPTTDGIITSLELYNSRQQLVLTLFGARKPGQPERREWREVAEQCETV</sequence>
<dbReference type="InterPro" id="IPR053733">
    <property type="entry name" value="Heme_Transport_Util_sf"/>
</dbReference>
<evidence type="ECO:0000313" key="2">
    <source>
        <dbReference type="EMBL" id="XDT71160.1"/>
    </source>
</evidence>
<feature type="domain" description="Haemin-degrading HemS/ChuX" evidence="1">
    <location>
        <begin position="44"/>
        <end position="164"/>
    </location>
</feature>
<dbReference type="InterPro" id="IPR007845">
    <property type="entry name" value="HemS/ChuX_dom"/>
</dbReference>
<dbReference type="CDD" id="cd16831">
    <property type="entry name" value="HemS-like_C"/>
    <property type="match status" value="1"/>
</dbReference>
<dbReference type="KEGG" id="tcd:AAIA72_10115"/>
<protein>
    <submittedName>
        <fullName evidence="2">ChuX/HutX family heme-like substrate-binding protein</fullName>
    </submittedName>
</protein>